<gene>
    <name evidence="1" type="ORF">DJ021_17195</name>
</gene>
<dbReference type="Proteomes" id="UP000249842">
    <property type="component" value="Unassembled WGS sequence"/>
</dbReference>
<reference evidence="2" key="1">
    <citation type="submission" date="2018-05" db="EMBL/GenBank/DDBJ databases">
        <authorList>
            <person name="Li X."/>
        </authorList>
    </citation>
    <scope>NUCLEOTIDE SEQUENCE [LARGE SCALE GENOMIC DNA]</scope>
    <source>
        <strain evidence="2">HKS-05</strain>
    </source>
</reference>
<comment type="caution">
    <text evidence="1">The sequence shown here is derived from an EMBL/GenBank/DDBJ whole genome shotgun (WGS) entry which is preliminary data.</text>
</comment>
<sequence>MTTCSQTGGSVPTGHRSNDPLLGAFTGGHAFRCPVCHQVHAWTRDEAKLETTVSMAEFRLGAAI</sequence>
<organism evidence="1 2">
    <name type="scientific">Phenylobacterium hankyongense</name>
    <dbReference type="NCBI Taxonomy" id="1813876"/>
    <lineage>
        <taxon>Bacteria</taxon>
        <taxon>Pseudomonadati</taxon>
        <taxon>Pseudomonadota</taxon>
        <taxon>Alphaproteobacteria</taxon>
        <taxon>Caulobacterales</taxon>
        <taxon>Caulobacteraceae</taxon>
        <taxon>Phenylobacterium</taxon>
    </lineage>
</organism>
<accession>A0A328B6C4</accession>
<proteinExistence type="predicted"/>
<dbReference type="AlphaFoldDB" id="A0A328B6C4"/>
<evidence type="ECO:0000313" key="2">
    <source>
        <dbReference type="Proteomes" id="UP000249842"/>
    </source>
</evidence>
<keyword evidence="2" id="KW-1185">Reference proteome</keyword>
<name>A0A328B6C4_9CAUL</name>
<protein>
    <submittedName>
        <fullName evidence="1">Uncharacterized protein</fullName>
    </submittedName>
</protein>
<dbReference type="EMBL" id="QFYP01000001">
    <property type="protein sequence ID" value="RAK61414.1"/>
    <property type="molecule type" value="Genomic_DNA"/>
</dbReference>
<evidence type="ECO:0000313" key="1">
    <source>
        <dbReference type="EMBL" id="RAK61414.1"/>
    </source>
</evidence>